<keyword evidence="2" id="KW-1185">Reference proteome</keyword>
<sequence>MAMKMDQDLFRNILIKIEEFEPGKFIDGSEFINKFESEYENIKDEYLNEHIKLAKEAGFIEAEFVKGIGDKSQLAFIKRLTFSGHQFISKIQDATTWNNIKKKVKEKGLEGSIDAIVRVAEKYIQKKLDE</sequence>
<reference evidence="1" key="1">
    <citation type="submission" date="2022-01" db="EMBL/GenBank/DDBJ databases">
        <authorList>
            <person name="Wang Y."/>
        </authorList>
    </citation>
    <scope>NUCLEOTIDE SEQUENCE</scope>
    <source>
        <strain evidence="1">WB101</strain>
    </source>
</reference>
<protein>
    <submittedName>
        <fullName evidence="1">DUF2513 domain-containing protein</fullName>
    </submittedName>
</protein>
<name>A0ABS9KE42_9BACT</name>
<reference evidence="1" key="2">
    <citation type="submission" date="2024-05" db="EMBL/GenBank/DDBJ databases">
        <title>Rhodohalobacter halophilus gen. nov., sp. nov., a moderately halophilic member of the family Balneolaceae.</title>
        <authorList>
            <person name="Xia J."/>
        </authorList>
    </citation>
    <scope>NUCLEOTIDE SEQUENCE</scope>
    <source>
        <strain evidence="1">WB101</strain>
    </source>
</reference>
<evidence type="ECO:0000313" key="2">
    <source>
        <dbReference type="Proteomes" id="UP001165366"/>
    </source>
</evidence>
<evidence type="ECO:0000313" key="1">
    <source>
        <dbReference type="EMBL" id="MCG2589127.1"/>
    </source>
</evidence>
<accession>A0ABS9KE42</accession>
<dbReference type="Proteomes" id="UP001165366">
    <property type="component" value="Unassembled WGS sequence"/>
</dbReference>
<dbReference type="EMBL" id="JAKLWS010000012">
    <property type="protein sequence ID" value="MCG2589127.1"/>
    <property type="molecule type" value="Genomic_DNA"/>
</dbReference>
<organism evidence="1 2">
    <name type="scientific">Rhodohalobacter sulfatireducens</name>
    <dbReference type="NCBI Taxonomy" id="2911366"/>
    <lineage>
        <taxon>Bacteria</taxon>
        <taxon>Pseudomonadati</taxon>
        <taxon>Balneolota</taxon>
        <taxon>Balneolia</taxon>
        <taxon>Balneolales</taxon>
        <taxon>Balneolaceae</taxon>
        <taxon>Rhodohalobacter</taxon>
    </lineage>
</organism>
<dbReference type="Pfam" id="PF10711">
    <property type="entry name" value="DUF2513"/>
    <property type="match status" value="1"/>
</dbReference>
<comment type="caution">
    <text evidence="1">The sequence shown here is derived from an EMBL/GenBank/DDBJ whole genome shotgun (WGS) entry which is preliminary data.</text>
</comment>
<dbReference type="InterPro" id="IPR019650">
    <property type="entry name" value="DUF2513"/>
</dbReference>
<gene>
    <name evidence="1" type="ORF">L6773_11145</name>
</gene>
<proteinExistence type="predicted"/>